<accession>A0A7C3SNJ6</accession>
<sequence length="152" mass="16514">MPRRGRLAGGLLLETGFLLALNPSDRNHSWALGLLVECRGRRARCFLSPAAPVEVSLLLRSRGLDEERAVRSLRLMEEILAGAGVRALTLRLVHAARAAELRSKYPELGFFDSLHAAVALEEGLEYGDLDGVVRSVVEREAGGSGQRSGRRG</sequence>
<organism evidence="2">
    <name type="scientific">Thermofilum pendens</name>
    <dbReference type="NCBI Taxonomy" id="2269"/>
    <lineage>
        <taxon>Archaea</taxon>
        <taxon>Thermoproteota</taxon>
        <taxon>Thermoprotei</taxon>
        <taxon>Thermofilales</taxon>
        <taxon>Thermofilaceae</taxon>
        <taxon>Thermofilum</taxon>
    </lineage>
</organism>
<comment type="caution">
    <text evidence="2">The sequence shown here is derived from an EMBL/GenBank/DDBJ whole genome shotgun (WGS) entry which is preliminary data.</text>
</comment>
<dbReference type="InterPro" id="IPR002716">
    <property type="entry name" value="PIN_dom"/>
</dbReference>
<evidence type="ECO:0000313" key="2">
    <source>
        <dbReference type="EMBL" id="HGB24888.1"/>
    </source>
</evidence>
<gene>
    <name evidence="3" type="ORF">ENM88_06205</name>
    <name evidence="2" type="ORF">ENV88_02365</name>
</gene>
<dbReference type="EMBL" id="DRZM01000178">
    <property type="protein sequence ID" value="HHP05316.1"/>
    <property type="molecule type" value="Genomic_DNA"/>
</dbReference>
<dbReference type="SUPFAM" id="SSF88723">
    <property type="entry name" value="PIN domain-like"/>
    <property type="match status" value="1"/>
</dbReference>
<dbReference type="Gene3D" id="3.40.50.1010">
    <property type="entry name" value="5'-nuclease"/>
    <property type="match status" value="1"/>
</dbReference>
<protein>
    <submittedName>
        <fullName evidence="2">PIN domain-containing protein</fullName>
    </submittedName>
</protein>
<dbReference type="InterPro" id="IPR029060">
    <property type="entry name" value="PIN-like_dom_sf"/>
</dbReference>
<feature type="domain" description="PIN" evidence="1">
    <location>
        <begin position="12"/>
        <end position="125"/>
    </location>
</feature>
<dbReference type="Pfam" id="PF01850">
    <property type="entry name" value="PIN"/>
    <property type="match status" value="1"/>
</dbReference>
<evidence type="ECO:0000313" key="3">
    <source>
        <dbReference type="EMBL" id="HHP05316.1"/>
    </source>
</evidence>
<reference evidence="2" key="1">
    <citation type="journal article" date="2020" name="mSystems">
        <title>Genome- and Community-Level Interaction Insights into Carbon Utilization and Element Cycling Functions of Hydrothermarchaeota in Hydrothermal Sediment.</title>
        <authorList>
            <person name="Zhou Z."/>
            <person name="Liu Y."/>
            <person name="Xu W."/>
            <person name="Pan J."/>
            <person name="Luo Z.H."/>
            <person name="Li M."/>
        </authorList>
    </citation>
    <scope>NUCLEOTIDE SEQUENCE [LARGE SCALE GENOMIC DNA]</scope>
    <source>
        <strain evidence="3">SpSt-1125</strain>
        <strain evidence="2">SpSt-8</strain>
    </source>
</reference>
<proteinExistence type="predicted"/>
<dbReference type="EMBL" id="DTIB01000054">
    <property type="protein sequence ID" value="HGB24888.1"/>
    <property type="molecule type" value="Genomic_DNA"/>
</dbReference>
<evidence type="ECO:0000259" key="1">
    <source>
        <dbReference type="Pfam" id="PF01850"/>
    </source>
</evidence>
<dbReference type="AlphaFoldDB" id="A0A7C3SNJ6"/>
<name>A0A7C3SNJ6_THEPE</name>